<reference evidence="1 2" key="1">
    <citation type="submission" date="2020-09" db="EMBL/GenBank/DDBJ databases">
        <title>De no assembly of potato wild relative species, Solanum commersonii.</title>
        <authorList>
            <person name="Cho K."/>
        </authorList>
    </citation>
    <scope>NUCLEOTIDE SEQUENCE [LARGE SCALE GENOMIC DNA]</scope>
    <source>
        <strain evidence="1">LZ3.2</strain>
        <tissue evidence="1">Leaf</tissue>
    </source>
</reference>
<protein>
    <submittedName>
        <fullName evidence="1">Uncharacterized protein</fullName>
    </submittedName>
</protein>
<accession>A0A9J5XA02</accession>
<evidence type="ECO:0000313" key="2">
    <source>
        <dbReference type="Proteomes" id="UP000824120"/>
    </source>
</evidence>
<dbReference type="Proteomes" id="UP000824120">
    <property type="component" value="Chromosome 9"/>
</dbReference>
<organism evidence="1 2">
    <name type="scientific">Solanum commersonii</name>
    <name type="common">Commerson's wild potato</name>
    <name type="synonym">Commerson's nightshade</name>
    <dbReference type="NCBI Taxonomy" id="4109"/>
    <lineage>
        <taxon>Eukaryota</taxon>
        <taxon>Viridiplantae</taxon>
        <taxon>Streptophyta</taxon>
        <taxon>Embryophyta</taxon>
        <taxon>Tracheophyta</taxon>
        <taxon>Spermatophyta</taxon>
        <taxon>Magnoliopsida</taxon>
        <taxon>eudicotyledons</taxon>
        <taxon>Gunneridae</taxon>
        <taxon>Pentapetalae</taxon>
        <taxon>asterids</taxon>
        <taxon>lamiids</taxon>
        <taxon>Solanales</taxon>
        <taxon>Solanaceae</taxon>
        <taxon>Solanoideae</taxon>
        <taxon>Solaneae</taxon>
        <taxon>Solanum</taxon>
    </lineage>
</organism>
<evidence type="ECO:0000313" key="1">
    <source>
        <dbReference type="EMBL" id="KAG5584373.1"/>
    </source>
</evidence>
<dbReference type="AlphaFoldDB" id="A0A9J5XA02"/>
<keyword evidence="2" id="KW-1185">Reference proteome</keyword>
<sequence>MHLMMNGFKRGYTEFGLAMVRLKVTLCLITLFVGESSRSTSIIISKVLECDMINDAFGMHYDFEQREM</sequence>
<gene>
    <name evidence="1" type="ORF">H5410_044807</name>
</gene>
<name>A0A9J5XA02_SOLCO</name>
<comment type="caution">
    <text evidence="1">The sequence shown here is derived from an EMBL/GenBank/DDBJ whole genome shotgun (WGS) entry which is preliminary data.</text>
</comment>
<proteinExistence type="predicted"/>
<dbReference type="EMBL" id="JACXVP010000009">
    <property type="protein sequence ID" value="KAG5584373.1"/>
    <property type="molecule type" value="Genomic_DNA"/>
</dbReference>